<protein>
    <submittedName>
        <fullName evidence="2">Uncharacterized protein</fullName>
    </submittedName>
</protein>
<accession>A0AAV2M4B5</accession>
<dbReference type="EMBL" id="OZ035828">
    <property type="protein sequence ID" value="CAL1608134.1"/>
    <property type="molecule type" value="Genomic_DNA"/>
</dbReference>
<reference evidence="2 3" key="1">
    <citation type="submission" date="2024-04" db="EMBL/GenBank/DDBJ databases">
        <authorList>
            <person name="Waldvogel A.-M."/>
            <person name="Schoenle A."/>
        </authorList>
    </citation>
    <scope>NUCLEOTIDE SEQUENCE [LARGE SCALE GENOMIC DNA]</scope>
</reference>
<organism evidence="2 3">
    <name type="scientific">Knipowitschia caucasica</name>
    <name type="common">Caucasian dwarf goby</name>
    <name type="synonym">Pomatoschistus caucasicus</name>
    <dbReference type="NCBI Taxonomy" id="637954"/>
    <lineage>
        <taxon>Eukaryota</taxon>
        <taxon>Metazoa</taxon>
        <taxon>Chordata</taxon>
        <taxon>Craniata</taxon>
        <taxon>Vertebrata</taxon>
        <taxon>Euteleostomi</taxon>
        <taxon>Actinopterygii</taxon>
        <taxon>Neopterygii</taxon>
        <taxon>Teleostei</taxon>
        <taxon>Neoteleostei</taxon>
        <taxon>Acanthomorphata</taxon>
        <taxon>Gobiaria</taxon>
        <taxon>Gobiiformes</taxon>
        <taxon>Gobioidei</taxon>
        <taxon>Gobiidae</taxon>
        <taxon>Gobiinae</taxon>
        <taxon>Knipowitschia</taxon>
    </lineage>
</organism>
<sequence>MVRHHPSWLNMRNSLRDFVVIYTSVTQVRSSLDTGATEVRGPGATQQQGPSGTPSTLSSGHHHHQGPDLTSNDLP</sequence>
<feature type="region of interest" description="Disordered" evidence="1">
    <location>
        <begin position="30"/>
        <end position="75"/>
    </location>
</feature>
<dbReference type="Proteomes" id="UP001497482">
    <property type="component" value="Chromosome 6"/>
</dbReference>
<keyword evidence="3" id="KW-1185">Reference proteome</keyword>
<evidence type="ECO:0000313" key="2">
    <source>
        <dbReference type="EMBL" id="CAL1608134.1"/>
    </source>
</evidence>
<dbReference type="AlphaFoldDB" id="A0AAV2M4B5"/>
<evidence type="ECO:0000256" key="1">
    <source>
        <dbReference type="SAM" id="MobiDB-lite"/>
    </source>
</evidence>
<evidence type="ECO:0000313" key="3">
    <source>
        <dbReference type="Proteomes" id="UP001497482"/>
    </source>
</evidence>
<proteinExistence type="predicted"/>
<gene>
    <name evidence="2" type="ORF">KC01_LOCUS35117</name>
</gene>
<name>A0AAV2M4B5_KNICA</name>
<feature type="compositionally biased region" description="Low complexity" evidence="1">
    <location>
        <begin position="49"/>
        <end position="59"/>
    </location>
</feature>